<reference evidence="4" key="1">
    <citation type="journal article" date="2011" name="Genome Res.">
        <title>Phylogeny-wide analysis of social amoeba genomes highlights ancient origins for complex intercellular communication.</title>
        <authorList>
            <person name="Heidel A.J."/>
            <person name="Lawal H.M."/>
            <person name="Felder M."/>
            <person name="Schilde C."/>
            <person name="Helps N.R."/>
            <person name="Tunggal B."/>
            <person name="Rivero F."/>
            <person name="John U."/>
            <person name="Schleicher M."/>
            <person name="Eichinger L."/>
            <person name="Platzer M."/>
            <person name="Noegel A.A."/>
            <person name="Schaap P."/>
            <person name="Gloeckner G."/>
        </authorList>
    </citation>
    <scope>NUCLEOTIDE SEQUENCE [LARGE SCALE GENOMIC DNA]</scope>
    <source>
        <strain evidence="4">SH3</strain>
    </source>
</reference>
<dbReference type="PANTHER" id="PTHR10993">
    <property type="entry name" value="OCTANOYLTRANSFERASE"/>
    <property type="match status" value="1"/>
</dbReference>
<dbReference type="OMA" id="WIGIESQ"/>
<name>F4QFB4_CACFS</name>
<evidence type="ECO:0000313" key="4">
    <source>
        <dbReference type="Proteomes" id="UP000007797"/>
    </source>
</evidence>
<dbReference type="InterPro" id="IPR045864">
    <property type="entry name" value="aa-tRNA-synth_II/BPL/LPL"/>
</dbReference>
<dbReference type="InterPro" id="IPR004143">
    <property type="entry name" value="BPL_LPL_catalytic"/>
</dbReference>
<proteinExistence type="predicted"/>
<evidence type="ECO:0000313" key="3">
    <source>
        <dbReference type="EMBL" id="EGG13421.1"/>
    </source>
</evidence>
<dbReference type="AlphaFoldDB" id="F4QFB4"/>
<dbReference type="STRING" id="1054147.F4QFB4"/>
<dbReference type="OrthoDB" id="19908at2759"/>
<dbReference type="KEGG" id="dfa:DFA_11182"/>
<feature type="domain" description="BPL/LPL catalytic" evidence="2">
    <location>
        <begin position="57"/>
        <end position="263"/>
    </location>
</feature>
<dbReference type="Proteomes" id="UP000007797">
    <property type="component" value="Unassembled WGS sequence"/>
</dbReference>
<dbReference type="RefSeq" id="XP_004350125.1">
    <property type="nucleotide sequence ID" value="XM_004350075.1"/>
</dbReference>
<accession>F4QFB4</accession>
<feature type="region of interest" description="Disordered" evidence="1">
    <location>
        <begin position="280"/>
        <end position="304"/>
    </location>
</feature>
<dbReference type="PROSITE" id="PS51733">
    <property type="entry name" value="BPL_LPL_CATALYTIC"/>
    <property type="match status" value="1"/>
</dbReference>
<evidence type="ECO:0000259" key="2">
    <source>
        <dbReference type="PROSITE" id="PS51733"/>
    </source>
</evidence>
<sequence>MVFSVCLSVIAGTLCKKVFVRNLGRMSYNRCLDVQQSLQNVHSLFPSSTSVINNLNDEKKNTLLLVEHSSPVFTYAENNSKMFDPKVKSKLEHLGIEFKSVSKRTDGIVWHGPGQLSIYPMVFDNNADNHNTQNKNVSSEEMVSSIFRVIQRTLSWIGIESQLQNDGIYVGKDFKEKIGDFNVLSNSMNIPGFSLNINPNLTYYKYLESAVEEPSTLSPKSTHNGRGCNITSVWNQTLNHNLSIGEIVPIMLENFSKEFGTDFIDSNRLYQLRFNNNNNTHESGSTHPLFSSQSNHIIGNPTVNSATTELPKQLSFSR</sequence>
<dbReference type="SUPFAM" id="SSF55681">
    <property type="entry name" value="Class II aaRS and biotin synthetases"/>
    <property type="match status" value="1"/>
</dbReference>
<dbReference type="PANTHER" id="PTHR10993:SF7">
    <property type="entry name" value="LIPOYLTRANSFERASE 2, MITOCHONDRIAL-RELATED"/>
    <property type="match status" value="1"/>
</dbReference>
<dbReference type="Gene3D" id="3.30.930.10">
    <property type="entry name" value="Bira Bifunctional Protein, Domain 2"/>
    <property type="match status" value="1"/>
</dbReference>
<gene>
    <name evidence="3" type="ORF">DFA_11182</name>
</gene>
<evidence type="ECO:0000256" key="1">
    <source>
        <dbReference type="SAM" id="MobiDB-lite"/>
    </source>
</evidence>
<dbReference type="EMBL" id="GL883029">
    <property type="protein sequence ID" value="EGG13421.1"/>
    <property type="molecule type" value="Genomic_DNA"/>
</dbReference>
<dbReference type="GeneID" id="14866444"/>
<protein>
    <recommendedName>
        <fullName evidence="2">BPL/LPL catalytic domain-containing protein</fullName>
    </recommendedName>
</protein>
<dbReference type="GO" id="GO:0009249">
    <property type="term" value="P:protein lipoylation"/>
    <property type="evidence" value="ECO:0007669"/>
    <property type="project" value="TreeGrafter"/>
</dbReference>
<organism evidence="3 4">
    <name type="scientific">Cavenderia fasciculata</name>
    <name type="common">Slime mold</name>
    <name type="synonym">Dictyostelium fasciculatum</name>
    <dbReference type="NCBI Taxonomy" id="261658"/>
    <lineage>
        <taxon>Eukaryota</taxon>
        <taxon>Amoebozoa</taxon>
        <taxon>Evosea</taxon>
        <taxon>Eumycetozoa</taxon>
        <taxon>Dictyostelia</taxon>
        <taxon>Acytosteliales</taxon>
        <taxon>Cavenderiaceae</taxon>
        <taxon>Cavenderia</taxon>
    </lineage>
</organism>
<dbReference type="GO" id="GO:0033819">
    <property type="term" value="F:lipoyl(octanoyl) transferase activity"/>
    <property type="evidence" value="ECO:0007669"/>
    <property type="project" value="TreeGrafter"/>
</dbReference>
<keyword evidence="4" id="KW-1185">Reference proteome</keyword>